<accession>A0A1Y1RQR5</accession>
<dbReference type="InterPro" id="IPR001387">
    <property type="entry name" value="Cro/C1-type_HTH"/>
</dbReference>
<dbReference type="SMART" id="SM00530">
    <property type="entry name" value="HTH_XRE"/>
    <property type="match status" value="1"/>
</dbReference>
<dbReference type="PROSITE" id="PS50943">
    <property type="entry name" value="HTH_CROC1"/>
    <property type="match status" value="1"/>
</dbReference>
<dbReference type="RefSeq" id="WP_083091131.1">
    <property type="nucleotide sequence ID" value="NZ_LXWF01000011.1"/>
</dbReference>
<protein>
    <recommendedName>
        <fullName evidence="1">HTH cro/C1-type domain-containing protein</fullName>
    </recommendedName>
</protein>
<dbReference type="EMBL" id="LXWF01000011">
    <property type="protein sequence ID" value="ORC22079.1"/>
    <property type="molecule type" value="Genomic_DNA"/>
</dbReference>
<dbReference type="InterPro" id="IPR010982">
    <property type="entry name" value="Lambda_DNA-bd_dom_sf"/>
</dbReference>
<dbReference type="InterPro" id="IPR052345">
    <property type="entry name" value="Rad_response_metalloprotease"/>
</dbReference>
<dbReference type="PANTHER" id="PTHR43236">
    <property type="entry name" value="ANTITOXIN HIGA1"/>
    <property type="match status" value="1"/>
</dbReference>
<organism evidence="2 3">
    <name type="scientific">Rothia nasimurium</name>
    <dbReference type="NCBI Taxonomy" id="85336"/>
    <lineage>
        <taxon>Bacteria</taxon>
        <taxon>Bacillati</taxon>
        <taxon>Actinomycetota</taxon>
        <taxon>Actinomycetes</taxon>
        <taxon>Micrococcales</taxon>
        <taxon>Micrococcaceae</taxon>
        <taxon>Rothia</taxon>
    </lineage>
</organism>
<dbReference type="Pfam" id="PF01381">
    <property type="entry name" value="HTH_3"/>
    <property type="match status" value="1"/>
</dbReference>
<dbReference type="Proteomes" id="UP000192359">
    <property type="component" value="Unassembled WGS sequence"/>
</dbReference>
<dbReference type="CDD" id="cd00093">
    <property type="entry name" value="HTH_XRE"/>
    <property type="match status" value="1"/>
</dbReference>
<evidence type="ECO:0000313" key="3">
    <source>
        <dbReference type="Proteomes" id="UP000192359"/>
    </source>
</evidence>
<dbReference type="PANTHER" id="PTHR43236:SF1">
    <property type="entry name" value="BLL7220 PROTEIN"/>
    <property type="match status" value="1"/>
</dbReference>
<sequence>MNTPTWTFQDRLRKAREHAGLNQSALAEKLDVAPGTIQRWENGVRNPSKKSLAALAETTGVPLAWFHQDDATQPSAGTPDLLPPGSTVIWTPDGLRVIASPEE</sequence>
<evidence type="ECO:0000259" key="1">
    <source>
        <dbReference type="PROSITE" id="PS50943"/>
    </source>
</evidence>
<dbReference type="GO" id="GO:0003677">
    <property type="term" value="F:DNA binding"/>
    <property type="evidence" value="ECO:0007669"/>
    <property type="project" value="InterPro"/>
</dbReference>
<keyword evidence="3" id="KW-1185">Reference proteome</keyword>
<evidence type="ECO:0000313" key="2">
    <source>
        <dbReference type="EMBL" id="ORC22079.1"/>
    </source>
</evidence>
<dbReference type="SUPFAM" id="SSF47413">
    <property type="entry name" value="lambda repressor-like DNA-binding domains"/>
    <property type="match status" value="1"/>
</dbReference>
<reference evidence="2 3" key="1">
    <citation type="submission" date="2016-05" db="EMBL/GenBank/DDBJ databases">
        <title>Draft genome sequence of a porcine commensal Rothia nasimurium.</title>
        <authorList>
            <person name="Gaiser R.A."/>
            <person name="Van Baarlen P."/>
            <person name="Wells J.M."/>
        </authorList>
    </citation>
    <scope>NUCLEOTIDE SEQUENCE [LARGE SCALE GENOMIC DNA]</scope>
    <source>
        <strain evidence="2 3">PT-32</strain>
    </source>
</reference>
<dbReference type="Gene3D" id="1.10.260.40">
    <property type="entry name" value="lambda repressor-like DNA-binding domains"/>
    <property type="match status" value="1"/>
</dbReference>
<proteinExistence type="predicted"/>
<comment type="caution">
    <text evidence="2">The sequence shown here is derived from an EMBL/GenBank/DDBJ whole genome shotgun (WGS) entry which is preliminary data.</text>
</comment>
<dbReference type="AlphaFoldDB" id="A0A1Y1RQR5"/>
<dbReference type="OrthoDB" id="513181at2"/>
<name>A0A1Y1RQR5_9MICC</name>
<gene>
    <name evidence="2" type="ORF">A7979_00755</name>
</gene>
<feature type="domain" description="HTH cro/C1-type" evidence="1">
    <location>
        <begin position="12"/>
        <end position="66"/>
    </location>
</feature>